<protein>
    <submittedName>
        <fullName evidence="1">DUF2290 domain-containing protein</fullName>
    </submittedName>
</protein>
<dbReference type="RefSeq" id="WP_183010618.1">
    <property type="nucleotide sequence ID" value="NZ_JABEQP010000028.1"/>
</dbReference>
<comment type="caution">
    <text evidence="1">The sequence shown here is derived from an EMBL/GenBank/DDBJ whole genome shotgun (WGS) entry which is preliminary data.</text>
</comment>
<sequence length="226" mass="25699">MRPRPLCDKLNEFLIFGLAKDIFLATQMHQLKESSRRLSLEPPTPPGMVSAGGISIDEFLAILDENRYSAVFADGALLHIQCTFNGDDLDTHRYSYIPCPVEPGLVELRPNEIALADWLRDDVLVRGIDVFRSTGTYRFDCVRTAPARDSSPHPISHLTFGSPDCRVPVRSPLSIADFLNFVFDNFYRQHRPIWLNYSSYLTCAGTNMTITMAEQQLQHLYWSDDL</sequence>
<accession>A0A7W4K3I8</accession>
<organism evidence="1 2">
    <name type="scientific">Gluconacetobacter dulcium</name>
    <dbReference type="NCBI Taxonomy" id="2729096"/>
    <lineage>
        <taxon>Bacteria</taxon>
        <taxon>Pseudomonadati</taxon>
        <taxon>Pseudomonadota</taxon>
        <taxon>Alphaproteobacteria</taxon>
        <taxon>Acetobacterales</taxon>
        <taxon>Acetobacteraceae</taxon>
        <taxon>Gluconacetobacter</taxon>
    </lineage>
</organism>
<evidence type="ECO:0000313" key="1">
    <source>
        <dbReference type="EMBL" id="MBB2199707.1"/>
    </source>
</evidence>
<dbReference type="EMBL" id="JABEQP010000028">
    <property type="protein sequence ID" value="MBB2199707.1"/>
    <property type="molecule type" value="Genomic_DNA"/>
</dbReference>
<name>A0A7W4K3I8_9PROT</name>
<proteinExistence type="predicted"/>
<dbReference type="Pfam" id="PF10053">
    <property type="entry name" value="DUF2290"/>
    <property type="match status" value="1"/>
</dbReference>
<evidence type="ECO:0000313" key="2">
    <source>
        <dbReference type="Proteomes" id="UP000530320"/>
    </source>
</evidence>
<dbReference type="InterPro" id="IPR018742">
    <property type="entry name" value="DUF2290"/>
</dbReference>
<dbReference type="AlphaFoldDB" id="A0A7W4K3I8"/>
<gene>
    <name evidence="1" type="ORF">HLH44_20140</name>
</gene>
<reference evidence="1 2" key="1">
    <citation type="submission" date="2020-04" db="EMBL/GenBank/DDBJ databases">
        <title>Description of novel Gluconacetobacter.</title>
        <authorList>
            <person name="Sombolestani A."/>
        </authorList>
    </citation>
    <scope>NUCLEOTIDE SEQUENCE [LARGE SCALE GENOMIC DNA]</scope>
    <source>
        <strain evidence="1 2">LMG 22058</strain>
    </source>
</reference>
<dbReference type="Proteomes" id="UP000530320">
    <property type="component" value="Unassembled WGS sequence"/>
</dbReference>